<dbReference type="GO" id="GO:0006281">
    <property type="term" value="P:DNA repair"/>
    <property type="evidence" value="ECO:0007669"/>
    <property type="project" value="TreeGrafter"/>
</dbReference>
<dbReference type="GeneID" id="37877227"/>
<keyword evidence="2" id="KW-0378">Hydrolase</keyword>
<dbReference type="PANTHER" id="PTHR43434">
    <property type="entry name" value="PHOSPHOGLYCOLATE PHOSPHATASE"/>
    <property type="match status" value="1"/>
</dbReference>
<sequence>MAIDSYDVWLFDLDGTVVDVEWSYTRELFDRVGDRIGREFTDREALVLWHGLGGDRNGQLREWGLEPTGFWETFHDEENPLERADATYLHPDAERLIREIHGPIGLVTHSQEFLASPVLDRLDIRDWFDVVVCCTDELGWKPDPAPVWYALESMGAADADRVVLAGDSSSDVGAAWNAGHDAVHVERHGHESRGRCVLADYMVQSFDEFPRVPLADADLSFLQTSEEPTSIDRTRTRASD</sequence>
<reference evidence="3" key="1">
    <citation type="submission" date="2017-11" db="EMBL/GenBank/DDBJ databases">
        <title>Phenotypic and genomic properties of facultatively anaerobic sulfur-reducing natronoarchaea from hypersaline soda lakes.</title>
        <authorList>
            <person name="Sorokin D.Y."/>
            <person name="Kublanov I.V."/>
            <person name="Roman P."/>
            <person name="Sinninghe Damste J.S."/>
            <person name="Golyshin P.N."/>
            <person name="Rojo D."/>
            <person name="Ciordia S."/>
            <person name="Mena M.D.C."/>
            <person name="Ferrer M."/>
            <person name="Messina E."/>
            <person name="Smedile F."/>
            <person name="La Spada G."/>
            <person name="La Cono V."/>
            <person name="Yakimov M.M."/>
        </authorList>
    </citation>
    <scope>NUCLEOTIDE SEQUENCE [LARGE SCALE GENOMIC DNA]</scope>
    <source>
        <strain evidence="3">AArc-Sl</strain>
    </source>
</reference>
<protein>
    <submittedName>
        <fullName evidence="2">Phosphoglycolate phosphatase</fullName>
        <ecNumber evidence="2">3.1.3.18</ecNumber>
    </submittedName>
</protein>
<dbReference type="InterPro" id="IPR006439">
    <property type="entry name" value="HAD-SF_hydro_IA"/>
</dbReference>
<dbReference type="Proteomes" id="UP000263012">
    <property type="component" value="Chromosome"/>
</dbReference>
<dbReference type="Pfam" id="PF00702">
    <property type="entry name" value="Hydrolase"/>
    <property type="match status" value="1"/>
</dbReference>
<evidence type="ECO:0000256" key="1">
    <source>
        <dbReference type="ARBA" id="ARBA00007958"/>
    </source>
</evidence>
<keyword evidence="3" id="KW-1185">Reference proteome</keyword>
<dbReference type="EC" id="3.1.3.18" evidence="2"/>
<comment type="similarity">
    <text evidence="1">Belongs to the HAD-like hydrolase superfamily.</text>
</comment>
<dbReference type="EMBL" id="CP025066">
    <property type="protein sequence ID" value="AUX08525.1"/>
    <property type="molecule type" value="Genomic_DNA"/>
</dbReference>
<dbReference type="PANTHER" id="PTHR43434:SF1">
    <property type="entry name" value="PHOSPHOGLYCOLATE PHOSPHATASE"/>
    <property type="match status" value="1"/>
</dbReference>
<dbReference type="SFLD" id="SFLDG01129">
    <property type="entry name" value="C1.5:_HAD__Beta-PGM__Phosphata"/>
    <property type="match status" value="1"/>
</dbReference>
<dbReference type="NCBIfam" id="TIGR01549">
    <property type="entry name" value="HAD-SF-IA-v1"/>
    <property type="match status" value="1"/>
</dbReference>
<dbReference type="AlphaFoldDB" id="A0A343THF3"/>
<gene>
    <name evidence="2" type="primary">gph2</name>
    <name evidence="2" type="ORF">AArcSl_0882</name>
</gene>
<dbReference type="InterPro" id="IPR023214">
    <property type="entry name" value="HAD_sf"/>
</dbReference>
<proteinExistence type="inferred from homology"/>
<dbReference type="KEGG" id="hdf:AArcSl_0882"/>
<dbReference type="RefSeq" id="WP_119815592.1">
    <property type="nucleotide sequence ID" value="NZ_CP025066.1"/>
</dbReference>
<dbReference type="GO" id="GO:0008967">
    <property type="term" value="F:phosphoglycolate phosphatase activity"/>
    <property type="evidence" value="ECO:0007669"/>
    <property type="project" value="UniProtKB-EC"/>
</dbReference>
<dbReference type="InterPro" id="IPR050155">
    <property type="entry name" value="HAD-like_hydrolase_sf"/>
</dbReference>
<dbReference type="SFLD" id="SFLDS00003">
    <property type="entry name" value="Haloacid_Dehalogenase"/>
    <property type="match status" value="1"/>
</dbReference>
<dbReference type="SUPFAM" id="SSF56784">
    <property type="entry name" value="HAD-like"/>
    <property type="match status" value="1"/>
</dbReference>
<evidence type="ECO:0000313" key="3">
    <source>
        <dbReference type="Proteomes" id="UP000263012"/>
    </source>
</evidence>
<dbReference type="OrthoDB" id="31229at2157"/>
<dbReference type="Gene3D" id="3.40.50.1000">
    <property type="entry name" value="HAD superfamily/HAD-like"/>
    <property type="match status" value="1"/>
</dbReference>
<accession>A0A343THF3</accession>
<name>A0A343THF3_9EURY</name>
<organism evidence="2 3">
    <name type="scientific">Halalkaliarchaeum desulfuricum</name>
    <dbReference type="NCBI Taxonomy" id="2055893"/>
    <lineage>
        <taxon>Archaea</taxon>
        <taxon>Methanobacteriati</taxon>
        <taxon>Methanobacteriota</taxon>
        <taxon>Stenosarchaea group</taxon>
        <taxon>Halobacteria</taxon>
        <taxon>Halobacteriales</taxon>
        <taxon>Haloferacaceae</taxon>
        <taxon>Halalkaliarchaeum</taxon>
    </lineage>
</organism>
<evidence type="ECO:0000313" key="2">
    <source>
        <dbReference type="EMBL" id="AUX08525.1"/>
    </source>
</evidence>
<dbReference type="InterPro" id="IPR036412">
    <property type="entry name" value="HAD-like_sf"/>
</dbReference>